<keyword evidence="2" id="KW-1185">Reference proteome</keyword>
<protein>
    <recommendedName>
        <fullName evidence="3">Lipoprotein</fullName>
    </recommendedName>
</protein>
<reference evidence="2" key="1">
    <citation type="journal article" date="2019" name="Int. J. Syst. Evol. Microbiol.">
        <title>The Global Catalogue of Microorganisms (GCM) 10K type strain sequencing project: providing services to taxonomists for standard genome sequencing and annotation.</title>
        <authorList>
            <consortium name="The Broad Institute Genomics Platform"/>
            <consortium name="The Broad Institute Genome Sequencing Center for Infectious Disease"/>
            <person name="Wu L."/>
            <person name="Ma J."/>
        </authorList>
    </citation>
    <scope>NUCLEOTIDE SEQUENCE [LARGE SCALE GENOMIC DNA]</scope>
    <source>
        <strain evidence="2">CCM 8702</strain>
    </source>
</reference>
<gene>
    <name evidence="1" type="ORF">GCM10007362_34360</name>
</gene>
<sequence length="174" mass="19252">MIGRKWRKRAKRNMLLLGLVGMVMLTGCTTVRETMGQLQIYGNNELIAQSGDRYSYNFREGEAHSEGTELGFRQFTGKHTLWTADASENSRLILDLDLRIDNGKCKLVHVMPSGDIVKLADAKSDAGIITVELPEGENTIKLIGKKAYGNLKVEFSDKGTAQIYAASGENRAIE</sequence>
<evidence type="ECO:0008006" key="3">
    <source>
        <dbReference type="Google" id="ProtNLM"/>
    </source>
</evidence>
<name>A0ABQ1ZYN0_9BACL</name>
<dbReference type="EMBL" id="BMDD01000004">
    <property type="protein sequence ID" value="GGH82678.1"/>
    <property type="molecule type" value="Genomic_DNA"/>
</dbReference>
<evidence type="ECO:0000313" key="1">
    <source>
        <dbReference type="EMBL" id="GGH82678.1"/>
    </source>
</evidence>
<accession>A0ABQ1ZYN0</accession>
<dbReference type="PROSITE" id="PS51257">
    <property type="entry name" value="PROKAR_LIPOPROTEIN"/>
    <property type="match status" value="1"/>
</dbReference>
<organism evidence="1 2">
    <name type="scientific">Saccharibacillus endophyticus</name>
    <dbReference type="NCBI Taxonomy" id="2060666"/>
    <lineage>
        <taxon>Bacteria</taxon>
        <taxon>Bacillati</taxon>
        <taxon>Bacillota</taxon>
        <taxon>Bacilli</taxon>
        <taxon>Bacillales</taxon>
        <taxon>Paenibacillaceae</taxon>
        <taxon>Saccharibacillus</taxon>
    </lineage>
</organism>
<comment type="caution">
    <text evidence="1">The sequence shown here is derived from an EMBL/GenBank/DDBJ whole genome shotgun (WGS) entry which is preliminary data.</text>
</comment>
<dbReference type="Proteomes" id="UP000605427">
    <property type="component" value="Unassembled WGS sequence"/>
</dbReference>
<dbReference type="RefSeq" id="WP_172245732.1">
    <property type="nucleotide sequence ID" value="NZ_BMDD01000004.1"/>
</dbReference>
<evidence type="ECO:0000313" key="2">
    <source>
        <dbReference type="Proteomes" id="UP000605427"/>
    </source>
</evidence>
<proteinExistence type="predicted"/>